<name>A0A158A605_9BURK</name>
<dbReference type="InterPro" id="IPR036390">
    <property type="entry name" value="WH_DNA-bd_sf"/>
</dbReference>
<dbReference type="Proteomes" id="UP000071859">
    <property type="component" value="Unassembled WGS sequence"/>
</dbReference>
<protein>
    <submittedName>
        <fullName evidence="1">Uncharacterized protein</fullName>
    </submittedName>
</protein>
<dbReference type="EMBL" id="FCOX02000004">
    <property type="protein sequence ID" value="SAK53284.1"/>
    <property type="molecule type" value="Genomic_DNA"/>
</dbReference>
<evidence type="ECO:0000313" key="2">
    <source>
        <dbReference type="Proteomes" id="UP000071859"/>
    </source>
</evidence>
<sequence length="119" mass="13670">MSRPVVEITDEMILSRLISGDKLTVTGLASLLELRREIVRRKVFQMVDEGKILRKRESENQRAPYLYFVEHPTAPTVIAHGEFEIPQRLITRNLTGEIKGYDAELNNRMALCMTLSRIA</sequence>
<comment type="caution">
    <text evidence="1">The sequence shown here is derived from an EMBL/GenBank/DDBJ whole genome shotgun (WGS) entry which is preliminary data.</text>
</comment>
<organism evidence="1 2">
    <name type="scientific">Caballeronia calidae</name>
    <dbReference type="NCBI Taxonomy" id="1777139"/>
    <lineage>
        <taxon>Bacteria</taxon>
        <taxon>Pseudomonadati</taxon>
        <taxon>Pseudomonadota</taxon>
        <taxon>Betaproteobacteria</taxon>
        <taxon>Burkholderiales</taxon>
        <taxon>Burkholderiaceae</taxon>
        <taxon>Caballeronia</taxon>
    </lineage>
</organism>
<evidence type="ECO:0000313" key="1">
    <source>
        <dbReference type="EMBL" id="SAK53284.1"/>
    </source>
</evidence>
<dbReference type="RefSeq" id="WP_062603322.1">
    <property type="nucleotide sequence ID" value="NZ_FCOX02000004.1"/>
</dbReference>
<dbReference type="OrthoDB" id="9109916at2"/>
<proteinExistence type="predicted"/>
<gene>
    <name evidence="1" type="ORF">AWB78_01311</name>
</gene>
<reference evidence="1" key="1">
    <citation type="submission" date="2016-01" db="EMBL/GenBank/DDBJ databases">
        <authorList>
            <person name="Peeters C."/>
        </authorList>
    </citation>
    <scope>NUCLEOTIDE SEQUENCE</scope>
    <source>
        <strain evidence="1">LMG 29321</strain>
    </source>
</reference>
<keyword evidence="2" id="KW-1185">Reference proteome</keyword>
<dbReference type="SUPFAM" id="SSF46785">
    <property type="entry name" value="Winged helix' DNA-binding domain"/>
    <property type="match status" value="1"/>
</dbReference>
<accession>A0A158A605</accession>
<dbReference type="AlphaFoldDB" id="A0A158A605"/>